<dbReference type="InterPro" id="IPR036388">
    <property type="entry name" value="WH-like_DNA-bd_sf"/>
</dbReference>
<protein>
    <submittedName>
        <fullName evidence="6">LysR family transcriptional regulator</fullName>
    </submittedName>
</protein>
<organism evidence="6 7">
    <name type="scientific">Actinomadura rubrobrunea</name>
    <dbReference type="NCBI Taxonomy" id="115335"/>
    <lineage>
        <taxon>Bacteria</taxon>
        <taxon>Bacillati</taxon>
        <taxon>Actinomycetota</taxon>
        <taxon>Actinomycetes</taxon>
        <taxon>Streptosporangiales</taxon>
        <taxon>Thermomonosporaceae</taxon>
        <taxon>Actinomadura</taxon>
    </lineage>
</organism>
<dbReference type="CDD" id="cd08414">
    <property type="entry name" value="PBP2_LTTR_aromatics_like"/>
    <property type="match status" value="1"/>
</dbReference>
<dbReference type="SUPFAM" id="SSF53850">
    <property type="entry name" value="Periplasmic binding protein-like II"/>
    <property type="match status" value="1"/>
</dbReference>
<keyword evidence="7" id="KW-1185">Reference proteome</keyword>
<dbReference type="Proteomes" id="UP001165124">
    <property type="component" value="Unassembled WGS sequence"/>
</dbReference>
<evidence type="ECO:0000256" key="3">
    <source>
        <dbReference type="ARBA" id="ARBA00023125"/>
    </source>
</evidence>
<feature type="domain" description="HTH lysR-type" evidence="5">
    <location>
        <begin position="1"/>
        <end position="59"/>
    </location>
</feature>
<dbReference type="FunFam" id="1.10.10.10:FF:000001">
    <property type="entry name" value="LysR family transcriptional regulator"/>
    <property type="match status" value="1"/>
</dbReference>
<dbReference type="InterPro" id="IPR005119">
    <property type="entry name" value="LysR_subst-bd"/>
</dbReference>
<dbReference type="Pfam" id="PF00126">
    <property type="entry name" value="HTH_1"/>
    <property type="match status" value="1"/>
</dbReference>
<keyword evidence="2" id="KW-0805">Transcription regulation</keyword>
<proteinExistence type="inferred from homology"/>
<evidence type="ECO:0000259" key="5">
    <source>
        <dbReference type="PROSITE" id="PS50931"/>
    </source>
</evidence>
<evidence type="ECO:0000256" key="2">
    <source>
        <dbReference type="ARBA" id="ARBA00023015"/>
    </source>
</evidence>
<dbReference type="Gene3D" id="3.40.190.10">
    <property type="entry name" value="Periplasmic binding protein-like II"/>
    <property type="match status" value="2"/>
</dbReference>
<dbReference type="GO" id="GO:0003700">
    <property type="term" value="F:DNA-binding transcription factor activity"/>
    <property type="evidence" value="ECO:0007669"/>
    <property type="project" value="InterPro"/>
</dbReference>
<dbReference type="PANTHER" id="PTHR30346:SF0">
    <property type="entry name" value="HCA OPERON TRANSCRIPTIONAL ACTIVATOR HCAR"/>
    <property type="match status" value="1"/>
</dbReference>
<dbReference type="Pfam" id="PF03466">
    <property type="entry name" value="LysR_substrate"/>
    <property type="match status" value="1"/>
</dbReference>
<sequence length="318" mass="34278">MNLVAHLQCFVAVAEELHFGRAAERLGMAQPPLSQRIQRLERELGVRLFERSSRRVELTVPGRLLLDEAREILARVDRIRSLADRARRGELGALRAGVAADLTGAVVAALIAEFRERCPEVRLDLREIGTAEQIRALAEGALDVGVVRHPCEVRDLCLGPMLGQPVGVLLPSGDPLAAAPEVHLADLAGRDLALFPREESPGPYDELLAACRRHGYDPPAVHEARQPQFAVGLVLAGSAVALTPRPPDASGVTWLPLVGEPLLLRVSCAWRRDSEREHAVSEFTSAATAVLCAKAGMTPLPSAPPRRVVPRPASGFLA</sequence>
<keyword evidence="3" id="KW-0238">DNA-binding</keyword>
<comment type="similarity">
    <text evidence="1">Belongs to the LysR transcriptional regulatory family.</text>
</comment>
<dbReference type="InterPro" id="IPR000847">
    <property type="entry name" value="LysR_HTH_N"/>
</dbReference>
<dbReference type="PANTHER" id="PTHR30346">
    <property type="entry name" value="TRANSCRIPTIONAL DUAL REGULATOR HCAR-RELATED"/>
    <property type="match status" value="1"/>
</dbReference>
<reference evidence="6" key="1">
    <citation type="submission" date="2023-02" db="EMBL/GenBank/DDBJ databases">
        <title>Actinomadura rubrobrunea NBRC 14622.</title>
        <authorList>
            <person name="Ichikawa N."/>
            <person name="Sato H."/>
            <person name="Tonouchi N."/>
        </authorList>
    </citation>
    <scope>NUCLEOTIDE SEQUENCE</scope>
    <source>
        <strain evidence="6">NBRC 14622</strain>
    </source>
</reference>
<dbReference type="InterPro" id="IPR036390">
    <property type="entry name" value="WH_DNA-bd_sf"/>
</dbReference>
<dbReference type="GO" id="GO:0032993">
    <property type="term" value="C:protein-DNA complex"/>
    <property type="evidence" value="ECO:0007669"/>
    <property type="project" value="TreeGrafter"/>
</dbReference>
<evidence type="ECO:0000313" key="7">
    <source>
        <dbReference type="Proteomes" id="UP001165124"/>
    </source>
</evidence>
<evidence type="ECO:0000256" key="4">
    <source>
        <dbReference type="ARBA" id="ARBA00023163"/>
    </source>
</evidence>
<dbReference type="EMBL" id="BSRZ01000001">
    <property type="protein sequence ID" value="GLW62025.1"/>
    <property type="molecule type" value="Genomic_DNA"/>
</dbReference>
<dbReference type="AlphaFoldDB" id="A0A9W6PR81"/>
<comment type="caution">
    <text evidence="6">The sequence shown here is derived from an EMBL/GenBank/DDBJ whole genome shotgun (WGS) entry which is preliminary data.</text>
</comment>
<accession>A0A9W6PR81</accession>
<dbReference type="SUPFAM" id="SSF46785">
    <property type="entry name" value="Winged helix' DNA-binding domain"/>
    <property type="match status" value="1"/>
</dbReference>
<evidence type="ECO:0000313" key="6">
    <source>
        <dbReference type="EMBL" id="GLW62025.1"/>
    </source>
</evidence>
<evidence type="ECO:0000256" key="1">
    <source>
        <dbReference type="ARBA" id="ARBA00009437"/>
    </source>
</evidence>
<dbReference type="GO" id="GO:0003677">
    <property type="term" value="F:DNA binding"/>
    <property type="evidence" value="ECO:0007669"/>
    <property type="project" value="UniProtKB-KW"/>
</dbReference>
<gene>
    <name evidence="6" type="ORF">Arub01_02690</name>
</gene>
<dbReference type="PRINTS" id="PR00039">
    <property type="entry name" value="HTHLYSR"/>
</dbReference>
<dbReference type="RefSeq" id="WP_067916162.1">
    <property type="nucleotide sequence ID" value="NZ_BSRZ01000001.1"/>
</dbReference>
<dbReference type="PROSITE" id="PS50931">
    <property type="entry name" value="HTH_LYSR"/>
    <property type="match status" value="1"/>
</dbReference>
<name>A0A9W6PR81_9ACTN</name>
<dbReference type="Gene3D" id="1.10.10.10">
    <property type="entry name" value="Winged helix-like DNA-binding domain superfamily/Winged helix DNA-binding domain"/>
    <property type="match status" value="1"/>
</dbReference>
<keyword evidence="4" id="KW-0804">Transcription</keyword>